<name>A0ABP7GR48_9FLAO</name>
<proteinExistence type="predicted"/>
<keyword evidence="2" id="KW-1185">Reference proteome</keyword>
<protein>
    <submittedName>
        <fullName evidence="1">Uncharacterized protein</fullName>
    </submittedName>
</protein>
<dbReference type="EMBL" id="BAABDU010000004">
    <property type="protein sequence ID" value="GAA3773074.1"/>
    <property type="molecule type" value="Genomic_DNA"/>
</dbReference>
<gene>
    <name evidence="1" type="ORF">GCM10022423_29380</name>
</gene>
<accession>A0ABP7GR48</accession>
<evidence type="ECO:0000313" key="1">
    <source>
        <dbReference type="EMBL" id="GAA3773074.1"/>
    </source>
</evidence>
<comment type="caution">
    <text evidence="1">The sequence shown here is derived from an EMBL/GenBank/DDBJ whole genome shotgun (WGS) entry which is preliminary data.</text>
</comment>
<sequence length="866" mass="100070">MEFYDLYFQIHKYRNGHQLVASSIELERTDQDTIDRLSDLSGQIRPGEFFEPYLTCYPLPSEKHFVIARTWQDLNATRAGCVLTKSILIPMKKWEVLTDVAFIFNVLLDSKMDLEFPQVKHKNYSNFNPVYSGPLEELVEALFLEQRKPILIFDAKDKEDIISRLYSVFFPSLRRNFASCTFALNTRTIKNRTFDLLFTEGNLRTRFSEWQGRRIEGSNFNRKLARHRWTDDLVKQIFELQMPSLLSHEENYPFDLKKDGSESTLRLSLLWRELVQKVVFEQSPMALLGLLDIINSQNAYSKLLYERIEPQIQTTILNAYKILLPIDAWKFYGALLVKHKKYLMSRAMLSEVHSACRELTFISPNTAIKFITNFDSSIESTPAILFSSIGDGLALNLDNTRFNELSNQLGLLLLATSKSFAARSMILASNDKKIVSNIIEYLDVNNEKSLRRAKNNLLINVYDVNHNLIFCKIISDQTFEEYKKITSYAISHFALKSSFFNTTILEETTRHNAVEYLFDSLLNLGKYDELLFKILDLKPYLVRKIILDQNIGNSDKELIITNAVINMRFDSVTKLASVPDVANDILQIIQKDRKVKKEIVIEFALNDSIPLLKAMKVMESLSSLMINNIRQDRFFNLIDNAINDKSTISSAIKVISKFSQFKAGLFLNYIFDNISERSKFPEIFDILFTQGLPTKKMLVINSDLVSSYLAEYSPSDINKVSMDNWVELLGLTTSKEKKQKVAMSMLQFAYGTTIKETGVMVEEAFPIVYQSFLKGKSVAELLTFWIFPDWDKCKILRYDLVDRYLISNWPRSGLLNIGEKLDILKEVLRILNDKRGGKKFIKEAFAEIGDNPNFKEKTVSRKVKKK</sequence>
<reference evidence="2" key="1">
    <citation type="journal article" date="2019" name="Int. J. Syst. Evol. Microbiol.">
        <title>The Global Catalogue of Microorganisms (GCM) 10K type strain sequencing project: providing services to taxonomists for standard genome sequencing and annotation.</title>
        <authorList>
            <consortium name="The Broad Institute Genomics Platform"/>
            <consortium name="The Broad Institute Genome Sequencing Center for Infectious Disease"/>
            <person name="Wu L."/>
            <person name="Ma J."/>
        </authorList>
    </citation>
    <scope>NUCLEOTIDE SEQUENCE [LARGE SCALE GENOMIC DNA]</scope>
    <source>
        <strain evidence="2">JCM 17337</strain>
    </source>
</reference>
<organism evidence="1 2">
    <name type="scientific">Flavobacterium ginsengiterrae</name>
    <dbReference type="NCBI Taxonomy" id="871695"/>
    <lineage>
        <taxon>Bacteria</taxon>
        <taxon>Pseudomonadati</taxon>
        <taxon>Bacteroidota</taxon>
        <taxon>Flavobacteriia</taxon>
        <taxon>Flavobacteriales</taxon>
        <taxon>Flavobacteriaceae</taxon>
        <taxon>Flavobacterium</taxon>
    </lineage>
</organism>
<dbReference type="Pfam" id="PF20012">
    <property type="entry name" value="GAP1-N1"/>
    <property type="match status" value="1"/>
</dbReference>
<dbReference type="Proteomes" id="UP001500748">
    <property type="component" value="Unassembled WGS sequence"/>
</dbReference>
<dbReference type="RefSeq" id="WP_345145388.1">
    <property type="nucleotide sequence ID" value="NZ_BAABDU010000004.1"/>
</dbReference>
<evidence type="ECO:0000313" key="2">
    <source>
        <dbReference type="Proteomes" id="UP001500748"/>
    </source>
</evidence>